<comment type="caution">
    <text evidence="3">The sequence shown here is derived from an EMBL/GenBank/DDBJ whole genome shotgun (WGS) entry which is preliminary data.</text>
</comment>
<gene>
    <name evidence="3" type="ORF">GCM10010466_31610</name>
</gene>
<keyword evidence="4" id="KW-1185">Reference proteome</keyword>
<accession>A0ABP6N8M1</accession>
<evidence type="ECO:0000313" key="3">
    <source>
        <dbReference type="EMBL" id="GAA3138350.1"/>
    </source>
</evidence>
<evidence type="ECO:0000256" key="1">
    <source>
        <dbReference type="SAM" id="MobiDB-lite"/>
    </source>
</evidence>
<keyword evidence="2" id="KW-0812">Transmembrane</keyword>
<organism evidence="3 4">
    <name type="scientific">Planomonospora alba</name>
    <dbReference type="NCBI Taxonomy" id="161354"/>
    <lineage>
        <taxon>Bacteria</taxon>
        <taxon>Bacillati</taxon>
        <taxon>Actinomycetota</taxon>
        <taxon>Actinomycetes</taxon>
        <taxon>Streptosporangiales</taxon>
        <taxon>Streptosporangiaceae</taxon>
        <taxon>Planomonospora</taxon>
    </lineage>
</organism>
<feature type="transmembrane region" description="Helical" evidence="2">
    <location>
        <begin position="12"/>
        <end position="31"/>
    </location>
</feature>
<feature type="compositionally biased region" description="Basic and acidic residues" evidence="1">
    <location>
        <begin position="96"/>
        <end position="120"/>
    </location>
</feature>
<sequence>MTERDEPAASDVFWAKGCGVLVAAALIWAVLRMFLDLVLVARAQRHCPDGLDAGEGFAGVLWAVGWFAVFPVASIVSVLVSLPVGLIARLPRSGRRPVEGRSDGSSRSRPQDRTRGDGSP</sequence>
<keyword evidence="2" id="KW-1133">Transmembrane helix</keyword>
<dbReference type="RefSeq" id="WP_344860118.1">
    <property type="nucleotide sequence ID" value="NZ_BAAAUT010000023.1"/>
</dbReference>
<reference evidence="4" key="1">
    <citation type="journal article" date="2019" name="Int. J. Syst. Evol. Microbiol.">
        <title>The Global Catalogue of Microorganisms (GCM) 10K type strain sequencing project: providing services to taxonomists for standard genome sequencing and annotation.</title>
        <authorList>
            <consortium name="The Broad Institute Genomics Platform"/>
            <consortium name="The Broad Institute Genome Sequencing Center for Infectious Disease"/>
            <person name="Wu L."/>
            <person name="Ma J."/>
        </authorList>
    </citation>
    <scope>NUCLEOTIDE SEQUENCE [LARGE SCALE GENOMIC DNA]</scope>
    <source>
        <strain evidence="4">JCM 9373</strain>
    </source>
</reference>
<evidence type="ECO:0000256" key="2">
    <source>
        <dbReference type="SAM" id="Phobius"/>
    </source>
</evidence>
<feature type="transmembrane region" description="Helical" evidence="2">
    <location>
        <begin position="60"/>
        <end position="87"/>
    </location>
</feature>
<evidence type="ECO:0000313" key="4">
    <source>
        <dbReference type="Proteomes" id="UP001500320"/>
    </source>
</evidence>
<dbReference type="EMBL" id="BAAAUT010000023">
    <property type="protein sequence ID" value="GAA3138350.1"/>
    <property type="molecule type" value="Genomic_DNA"/>
</dbReference>
<feature type="region of interest" description="Disordered" evidence="1">
    <location>
        <begin position="93"/>
        <end position="120"/>
    </location>
</feature>
<protein>
    <submittedName>
        <fullName evidence="3">Uncharacterized protein</fullName>
    </submittedName>
</protein>
<keyword evidence="2" id="KW-0472">Membrane</keyword>
<proteinExistence type="predicted"/>
<dbReference type="Proteomes" id="UP001500320">
    <property type="component" value="Unassembled WGS sequence"/>
</dbReference>
<name>A0ABP6N8M1_9ACTN</name>